<dbReference type="KEGG" id="syf:Synpcc7942_1537"/>
<organism evidence="1 2">
    <name type="scientific">Synechococcus elongatus (strain ATCC 33912 / PCC 7942 / FACHB-805)</name>
    <name type="common">Anacystis nidulans R2</name>
    <dbReference type="NCBI Taxonomy" id="1140"/>
    <lineage>
        <taxon>Bacteria</taxon>
        <taxon>Bacillati</taxon>
        <taxon>Cyanobacteriota</taxon>
        <taxon>Cyanophyceae</taxon>
        <taxon>Synechococcales</taxon>
        <taxon>Synechococcaceae</taxon>
        <taxon>Synechococcus</taxon>
    </lineage>
</organism>
<evidence type="ECO:0000313" key="2">
    <source>
        <dbReference type="Proteomes" id="UP000889800"/>
    </source>
</evidence>
<accession>Q31N02</accession>
<sequence length="69" mass="7828">MSKVERSRQECSVSINDALMTAIALPRRSALVSRHQEDFCGIADLKSLSPWGNQKFEPEFLPKFFTAQL</sequence>
<dbReference type="BioCyc" id="SYNEL:SYNPCC7942_1537-MONOMER"/>
<reference evidence="2" key="1">
    <citation type="submission" date="2005-08" db="EMBL/GenBank/DDBJ databases">
        <title>Complete sequence of chromosome 1 of Synechococcus elongatus PCC 7942.</title>
        <authorList>
            <consortium name="US DOE Joint Genome Institute"/>
            <person name="Copeland A."/>
            <person name="Lucas S."/>
            <person name="Lapidus A."/>
            <person name="Barry K."/>
            <person name="Detter J.C."/>
            <person name="Glavina T."/>
            <person name="Hammon N."/>
            <person name="Israni S."/>
            <person name="Pitluck S."/>
            <person name="Schmutz J."/>
            <person name="Larimer F."/>
            <person name="Land M."/>
            <person name="Kyrpides N."/>
            <person name="Lykidis A."/>
            <person name="Richardson P."/>
        </authorList>
    </citation>
    <scope>NUCLEOTIDE SEQUENCE [LARGE SCALE GENOMIC DNA]</scope>
    <source>
        <strain evidence="2">ATCC 33912 / PCC 7942 / FACHB-805</strain>
    </source>
</reference>
<dbReference type="STRING" id="1140.Synpcc7942_1537"/>
<evidence type="ECO:0000313" key="1">
    <source>
        <dbReference type="EMBL" id="ABB57567.1"/>
    </source>
</evidence>
<gene>
    <name evidence="1" type="ordered locus">Synpcc7942_1537</name>
</gene>
<protein>
    <submittedName>
        <fullName evidence="1">Uncharacterized protein</fullName>
    </submittedName>
</protein>
<dbReference type="EMBL" id="CP000100">
    <property type="protein sequence ID" value="ABB57567.1"/>
    <property type="molecule type" value="Genomic_DNA"/>
</dbReference>
<name>Q31N02_SYNE7</name>
<keyword evidence="2" id="KW-1185">Reference proteome</keyword>
<dbReference type="AlphaFoldDB" id="Q31N02"/>
<dbReference type="PaxDb" id="1140-Synpcc7942_1537"/>
<proteinExistence type="predicted"/>
<dbReference type="Proteomes" id="UP000889800">
    <property type="component" value="Chromosome"/>
</dbReference>
<dbReference type="HOGENOM" id="CLU_2774426_0_0_3"/>